<evidence type="ECO:0000256" key="9">
    <source>
        <dbReference type="ARBA" id="ARBA00023136"/>
    </source>
</evidence>
<dbReference type="WBParaSite" id="TCONS_00003322.p1">
    <property type="protein sequence ID" value="TCONS_00003322.p1"/>
    <property type="gene ID" value="XLOC_003063"/>
</dbReference>
<evidence type="ECO:0000256" key="7">
    <source>
        <dbReference type="ARBA" id="ARBA00022989"/>
    </source>
</evidence>
<keyword evidence="6" id="KW-0735">Signal-anchor</keyword>
<name>A0A0K0DST5_STRER</name>
<keyword evidence="15" id="KW-1185">Reference proteome</keyword>
<comment type="catalytic activity">
    <reaction evidence="12 13">
        <text>L-tyrosyl-[protein] + 3'-phosphoadenylyl sulfate = O-sulfo-L-tyrosine-[protein] + adenosine 3',5'-bisphosphate + H(+)</text>
        <dbReference type="Rhea" id="RHEA:16801"/>
        <dbReference type="Rhea" id="RHEA-COMP:10136"/>
        <dbReference type="Rhea" id="RHEA-COMP:11688"/>
        <dbReference type="ChEBI" id="CHEBI:15378"/>
        <dbReference type="ChEBI" id="CHEBI:46858"/>
        <dbReference type="ChEBI" id="CHEBI:58339"/>
        <dbReference type="ChEBI" id="CHEBI:58343"/>
        <dbReference type="ChEBI" id="CHEBI:65286"/>
        <dbReference type="EC" id="2.8.2.20"/>
    </reaction>
</comment>
<evidence type="ECO:0000313" key="15">
    <source>
        <dbReference type="Proteomes" id="UP000035681"/>
    </source>
</evidence>
<dbReference type="GO" id="GO:0000139">
    <property type="term" value="C:Golgi membrane"/>
    <property type="evidence" value="ECO:0007669"/>
    <property type="project" value="UniProtKB-SubCell"/>
</dbReference>
<evidence type="ECO:0000256" key="8">
    <source>
        <dbReference type="ARBA" id="ARBA00023034"/>
    </source>
</evidence>
<comment type="subcellular location">
    <subcellularLocation>
        <location evidence="1">Golgi apparatus membrane</location>
        <topology evidence="1">Single-pass type II membrane protein</topology>
    </subcellularLocation>
</comment>
<dbReference type="WBParaSite" id="SSTP_0000029900.1">
    <property type="protein sequence ID" value="SSTP_0000029900.1"/>
    <property type="gene ID" value="SSTP_0000029900"/>
</dbReference>
<keyword evidence="5 14" id="KW-0812">Transmembrane</keyword>
<evidence type="ECO:0000256" key="14">
    <source>
        <dbReference type="SAM" id="Phobius"/>
    </source>
</evidence>
<evidence type="ECO:0000256" key="12">
    <source>
        <dbReference type="ARBA" id="ARBA00048460"/>
    </source>
</evidence>
<dbReference type="FunFam" id="3.40.50.300:FF:000290">
    <property type="entry name" value="Protein-tyrosine sulfotransferase"/>
    <property type="match status" value="1"/>
</dbReference>
<dbReference type="STRING" id="6248.A0A0K0DST5"/>
<feature type="transmembrane region" description="Helical" evidence="14">
    <location>
        <begin position="12"/>
        <end position="30"/>
    </location>
</feature>
<sequence length="373" mass="42560">MMICPTRGKPFFLFIGVVSILFLLSVLVKITRDNDTEEGYERRGAHIISGTVKMEKHTFGNITFDNNSPFIFIGGMPRSGTTLMRSMMDAHPLVRCGEETRVIPRILSLRNQWKKSEREWRRLQEAGVTEELLDAAITAFVNHIIVGHGTLAERLCNKDPFTLKSTLYLSRVYPNAKFLLMIRDGRATIHSVITRKVTITGFDLTNFKQCLQRWNAGIELMYKQCMEVGPGRCMVVHYEKLVLHPRSMMEKILKFLDIPWNETVLHHEQFIGKKISLSKVERSSDQVVKPVNLDALTKWVGHIPDDVVKNMAKIAPMLRVLGYDPNANPPNYGTPDAEVLKKTEDVHIHGKEWYQKAVAVVNDPKRVDAPIIQ</sequence>
<accession>A0A0K0DST5</accession>
<keyword evidence="4 13" id="KW-0808">Transferase</keyword>
<keyword evidence="7 14" id="KW-1133">Transmembrane helix</keyword>
<comment type="function">
    <text evidence="13">Catalyzes the O-sulfation of tyrosine residues within acidic motifs of polypeptides, using 3'-phosphoadenylyl sulfate (PAPS) as cosubstrate.</text>
</comment>
<dbReference type="InterPro" id="IPR027417">
    <property type="entry name" value="P-loop_NTPase"/>
</dbReference>
<evidence type="ECO:0000256" key="2">
    <source>
        <dbReference type="ARBA" id="ARBA00009988"/>
    </source>
</evidence>
<keyword evidence="9 14" id="KW-0472">Membrane</keyword>
<keyword evidence="8" id="KW-0333">Golgi apparatus</keyword>
<keyword evidence="10" id="KW-1015">Disulfide bond</keyword>
<dbReference type="GO" id="GO:0008476">
    <property type="term" value="F:protein-tyrosine sulfotransferase activity"/>
    <property type="evidence" value="ECO:0007669"/>
    <property type="project" value="UniProtKB-EC"/>
</dbReference>
<dbReference type="InterPro" id="IPR026634">
    <property type="entry name" value="TPST-like"/>
</dbReference>
<dbReference type="AlphaFoldDB" id="A0A0K0DST5"/>
<dbReference type="Proteomes" id="UP000035681">
    <property type="component" value="Unplaced"/>
</dbReference>
<evidence type="ECO:0000313" key="16">
    <source>
        <dbReference type="WBParaSite" id="SSTP_0000029900.1"/>
    </source>
</evidence>
<reference evidence="16" key="1">
    <citation type="submission" date="2015-08" db="UniProtKB">
        <authorList>
            <consortium name="WormBaseParasite"/>
        </authorList>
    </citation>
    <scope>IDENTIFICATION</scope>
</reference>
<evidence type="ECO:0000256" key="5">
    <source>
        <dbReference type="ARBA" id="ARBA00022692"/>
    </source>
</evidence>
<comment type="similarity">
    <text evidence="2 13">Belongs to the protein sulfotransferase family.</text>
</comment>
<evidence type="ECO:0000256" key="11">
    <source>
        <dbReference type="ARBA" id="ARBA00023180"/>
    </source>
</evidence>
<dbReference type="EC" id="2.8.2.20" evidence="3 13"/>
<dbReference type="SUPFAM" id="SSF52540">
    <property type="entry name" value="P-loop containing nucleoside triphosphate hydrolases"/>
    <property type="match status" value="1"/>
</dbReference>
<keyword evidence="11" id="KW-0325">Glycoprotein</keyword>
<protein>
    <recommendedName>
        <fullName evidence="3 13">Protein-tyrosine sulfotransferase</fullName>
        <ecNumber evidence="3 13">2.8.2.20</ecNumber>
    </recommendedName>
</protein>
<dbReference type="PANTHER" id="PTHR12788:SF10">
    <property type="entry name" value="PROTEIN-TYROSINE SULFOTRANSFERASE"/>
    <property type="match status" value="1"/>
</dbReference>
<dbReference type="Pfam" id="PF13469">
    <property type="entry name" value="Sulfotransfer_3"/>
    <property type="match status" value="1"/>
</dbReference>
<evidence type="ECO:0000256" key="6">
    <source>
        <dbReference type="ARBA" id="ARBA00022968"/>
    </source>
</evidence>
<organism evidence="16">
    <name type="scientific">Strongyloides stercoralis</name>
    <name type="common">Threadworm</name>
    <dbReference type="NCBI Taxonomy" id="6248"/>
    <lineage>
        <taxon>Eukaryota</taxon>
        <taxon>Metazoa</taxon>
        <taxon>Ecdysozoa</taxon>
        <taxon>Nematoda</taxon>
        <taxon>Chromadorea</taxon>
        <taxon>Rhabditida</taxon>
        <taxon>Tylenchina</taxon>
        <taxon>Panagrolaimomorpha</taxon>
        <taxon>Strongyloidoidea</taxon>
        <taxon>Strongyloididae</taxon>
        <taxon>Strongyloides</taxon>
    </lineage>
</organism>
<evidence type="ECO:0000256" key="1">
    <source>
        <dbReference type="ARBA" id="ARBA00004323"/>
    </source>
</evidence>
<evidence type="ECO:0000256" key="13">
    <source>
        <dbReference type="RuleBase" id="RU365018"/>
    </source>
</evidence>
<evidence type="ECO:0000256" key="10">
    <source>
        <dbReference type="ARBA" id="ARBA00023157"/>
    </source>
</evidence>
<dbReference type="PANTHER" id="PTHR12788">
    <property type="entry name" value="PROTEIN-TYROSINE SULFOTRANSFERASE 2"/>
    <property type="match status" value="1"/>
</dbReference>
<evidence type="ECO:0000256" key="4">
    <source>
        <dbReference type="ARBA" id="ARBA00022679"/>
    </source>
</evidence>
<proteinExistence type="inferred from homology"/>
<evidence type="ECO:0000256" key="3">
    <source>
        <dbReference type="ARBA" id="ARBA00013262"/>
    </source>
</evidence>
<dbReference type="Gene3D" id="3.40.50.300">
    <property type="entry name" value="P-loop containing nucleotide triphosphate hydrolases"/>
    <property type="match status" value="1"/>
</dbReference>